<name>A0A5C3MT64_9AGAR</name>
<keyword evidence="1" id="KW-0812">Transmembrane</keyword>
<dbReference type="AlphaFoldDB" id="A0A5C3MT64"/>
<protein>
    <submittedName>
        <fullName evidence="2">Uncharacterized protein</fullName>
    </submittedName>
</protein>
<dbReference type="EMBL" id="ML213590">
    <property type="protein sequence ID" value="TFK44561.1"/>
    <property type="molecule type" value="Genomic_DNA"/>
</dbReference>
<accession>A0A5C3MT64</accession>
<evidence type="ECO:0000256" key="1">
    <source>
        <dbReference type="SAM" id="Phobius"/>
    </source>
</evidence>
<dbReference type="Proteomes" id="UP000308652">
    <property type="component" value="Unassembled WGS sequence"/>
</dbReference>
<proteinExistence type="predicted"/>
<gene>
    <name evidence="2" type="ORF">BDQ12DRAFT_673216</name>
</gene>
<keyword evidence="1" id="KW-0472">Membrane</keyword>
<reference evidence="2 3" key="1">
    <citation type="journal article" date="2019" name="Nat. Ecol. Evol.">
        <title>Megaphylogeny resolves global patterns of mushroom evolution.</title>
        <authorList>
            <person name="Varga T."/>
            <person name="Krizsan K."/>
            <person name="Foldi C."/>
            <person name="Dima B."/>
            <person name="Sanchez-Garcia M."/>
            <person name="Sanchez-Ramirez S."/>
            <person name="Szollosi G.J."/>
            <person name="Szarkandi J.G."/>
            <person name="Papp V."/>
            <person name="Albert L."/>
            <person name="Andreopoulos W."/>
            <person name="Angelini C."/>
            <person name="Antonin V."/>
            <person name="Barry K.W."/>
            <person name="Bougher N.L."/>
            <person name="Buchanan P."/>
            <person name="Buyck B."/>
            <person name="Bense V."/>
            <person name="Catcheside P."/>
            <person name="Chovatia M."/>
            <person name="Cooper J."/>
            <person name="Damon W."/>
            <person name="Desjardin D."/>
            <person name="Finy P."/>
            <person name="Geml J."/>
            <person name="Haridas S."/>
            <person name="Hughes K."/>
            <person name="Justo A."/>
            <person name="Karasinski D."/>
            <person name="Kautmanova I."/>
            <person name="Kiss B."/>
            <person name="Kocsube S."/>
            <person name="Kotiranta H."/>
            <person name="LaButti K.M."/>
            <person name="Lechner B.E."/>
            <person name="Liimatainen K."/>
            <person name="Lipzen A."/>
            <person name="Lukacs Z."/>
            <person name="Mihaltcheva S."/>
            <person name="Morgado L.N."/>
            <person name="Niskanen T."/>
            <person name="Noordeloos M.E."/>
            <person name="Ohm R.A."/>
            <person name="Ortiz-Santana B."/>
            <person name="Ovrebo C."/>
            <person name="Racz N."/>
            <person name="Riley R."/>
            <person name="Savchenko A."/>
            <person name="Shiryaev A."/>
            <person name="Soop K."/>
            <person name="Spirin V."/>
            <person name="Szebenyi C."/>
            <person name="Tomsovsky M."/>
            <person name="Tulloss R.E."/>
            <person name="Uehling J."/>
            <person name="Grigoriev I.V."/>
            <person name="Vagvolgyi C."/>
            <person name="Papp T."/>
            <person name="Martin F.M."/>
            <person name="Miettinen O."/>
            <person name="Hibbett D.S."/>
            <person name="Nagy L.G."/>
        </authorList>
    </citation>
    <scope>NUCLEOTIDE SEQUENCE [LARGE SCALE GENOMIC DNA]</scope>
    <source>
        <strain evidence="2 3">CBS 166.37</strain>
    </source>
</reference>
<feature type="transmembrane region" description="Helical" evidence="1">
    <location>
        <begin position="44"/>
        <end position="63"/>
    </location>
</feature>
<keyword evidence="1" id="KW-1133">Transmembrane helix</keyword>
<organism evidence="2 3">
    <name type="scientific">Crucibulum laeve</name>
    <dbReference type="NCBI Taxonomy" id="68775"/>
    <lineage>
        <taxon>Eukaryota</taxon>
        <taxon>Fungi</taxon>
        <taxon>Dikarya</taxon>
        <taxon>Basidiomycota</taxon>
        <taxon>Agaricomycotina</taxon>
        <taxon>Agaricomycetes</taxon>
        <taxon>Agaricomycetidae</taxon>
        <taxon>Agaricales</taxon>
        <taxon>Agaricineae</taxon>
        <taxon>Nidulariaceae</taxon>
        <taxon>Crucibulum</taxon>
    </lineage>
</organism>
<evidence type="ECO:0000313" key="3">
    <source>
        <dbReference type="Proteomes" id="UP000308652"/>
    </source>
</evidence>
<sequence length="93" mass="10532">MTSSLLSLLFLSSSVSSIMVLLSITLELLTIWLWLTKHPTLRRLLFAVSCFLFSFAPAILLYTRCAASMGFFSAALLFTHLWNSRCLSRNDRP</sequence>
<feature type="transmembrane region" description="Helical" evidence="1">
    <location>
        <begin position="6"/>
        <end position="35"/>
    </location>
</feature>
<keyword evidence="3" id="KW-1185">Reference proteome</keyword>
<evidence type="ECO:0000313" key="2">
    <source>
        <dbReference type="EMBL" id="TFK44561.1"/>
    </source>
</evidence>